<sequence>MNRSYFQQFECPSTRNNKICDNPDCMFSHRPIQSNIADTKSNSQTKESTQPNRSSATPIDLTKEGNTNNIPTIDLTVESEEEYEPSVNVVVSRKDIEKPTIISPHSVSSTPLGEEVNPSVPRPDGVISHSIQTRPTAANYNSEFDDLQILSSTDKAKPRTTYYQRSTSEGITLPEGKPPIPSPVASAQGSINNVTPSTTKPTIQVIHGGPPKPAIDFRSPEVINILIRAAEKDQAVNELMNSVATGRATKEDMNRLKEIILLEKQAEPSVSITRSEKPIRNKKEDNMSLLKKKKAEDVDNPALKKQRAEVLDHPAPKKQRAEVLDNPHPKKRTAEVLDNPPPKKQMASPIPKKQDEMTPVETKTEDSSSAWEIFRREREGLYNLPSKKQKIIPSDQKENDNKSTEPEATEDPKYITPKQVKNNPATIQVRKQFIEMIVTTLLKKDPTIKLPKTKAIEYEFDLAQKATSGTYTVLMKQLIHRLSKAEKPTASQENTSRKHGDLDKWIIPVQKLEKFGYIMKKPEPSTEKPFIRTCVRCRSQFRADQQSNNTICNYHSGKIMKNDRNERVYECCLGNENESYCETAKHHVFILDTPELKHAFIPYQFTRDIFKKKSQYIALGLDCEMGYTTNGFELLRITAVDYFTTKIVLDVYVNPKGRVVDFNTKFSGISELTDDFVSFEESIKKLGEVMDANTILIGHGLENDLNALRLIHENVIDTAILFPKYEASPKFRWSLKRLAFKYLSRNIQTGEHDSTEDAIAAIDIVKHFAAR</sequence>
<feature type="region of interest" description="Disordered" evidence="12">
    <location>
        <begin position="34"/>
        <end position="69"/>
    </location>
</feature>
<dbReference type="GO" id="GO:0005737">
    <property type="term" value="C:cytoplasm"/>
    <property type="evidence" value="ECO:0007669"/>
    <property type="project" value="UniProtKB-SubCell"/>
</dbReference>
<dbReference type="RefSeq" id="XP_049260909.1">
    <property type="nucleotide sequence ID" value="XM_049409898.1"/>
</dbReference>
<evidence type="ECO:0000256" key="8">
    <source>
        <dbReference type="ARBA" id="ARBA00022839"/>
    </source>
</evidence>
<dbReference type="GO" id="GO:0004527">
    <property type="term" value="F:exonuclease activity"/>
    <property type="evidence" value="ECO:0007669"/>
    <property type="project" value="UniProtKB-KW"/>
</dbReference>
<dbReference type="FunFam" id="3.30.420.10:FF:000031">
    <property type="entry name" value="RNA exonuclease 1"/>
    <property type="match status" value="1"/>
</dbReference>
<dbReference type="InterPro" id="IPR013520">
    <property type="entry name" value="Ribonucl_H"/>
</dbReference>
<dbReference type="EMBL" id="JAGSYN010000275">
    <property type="protein sequence ID" value="KAG7660676.1"/>
    <property type="molecule type" value="Genomic_DNA"/>
</dbReference>
<evidence type="ECO:0000256" key="12">
    <source>
        <dbReference type="SAM" id="MobiDB-lite"/>
    </source>
</evidence>
<dbReference type="Proteomes" id="UP000694255">
    <property type="component" value="Unassembled WGS sequence"/>
</dbReference>
<evidence type="ECO:0000256" key="3">
    <source>
        <dbReference type="ARBA" id="ARBA00006357"/>
    </source>
</evidence>
<evidence type="ECO:0000256" key="2">
    <source>
        <dbReference type="ARBA" id="ARBA00004496"/>
    </source>
</evidence>
<organism evidence="14 15">
    <name type="scientific">[Candida] subhashii</name>
    <dbReference type="NCBI Taxonomy" id="561895"/>
    <lineage>
        <taxon>Eukaryota</taxon>
        <taxon>Fungi</taxon>
        <taxon>Dikarya</taxon>
        <taxon>Ascomycota</taxon>
        <taxon>Saccharomycotina</taxon>
        <taxon>Pichiomycetes</taxon>
        <taxon>Debaryomycetaceae</taxon>
        <taxon>Spathaspora</taxon>
    </lineage>
</organism>
<feature type="compositionally biased region" description="Basic and acidic residues" evidence="12">
    <location>
        <begin position="274"/>
        <end position="286"/>
    </location>
</feature>
<dbReference type="GO" id="GO:0010629">
    <property type="term" value="P:negative regulation of gene expression"/>
    <property type="evidence" value="ECO:0007669"/>
    <property type="project" value="UniProtKB-ARBA"/>
</dbReference>
<keyword evidence="5" id="KW-0698">rRNA processing</keyword>
<evidence type="ECO:0000256" key="6">
    <source>
        <dbReference type="ARBA" id="ARBA00022722"/>
    </source>
</evidence>
<keyword evidence="6" id="KW-0540">Nuclease</keyword>
<dbReference type="GO" id="GO:0006364">
    <property type="term" value="P:rRNA processing"/>
    <property type="evidence" value="ECO:0007669"/>
    <property type="project" value="UniProtKB-KW"/>
</dbReference>
<dbReference type="GO" id="GO:0005634">
    <property type="term" value="C:nucleus"/>
    <property type="evidence" value="ECO:0007669"/>
    <property type="project" value="UniProtKB-SubCell"/>
</dbReference>
<evidence type="ECO:0000256" key="4">
    <source>
        <dbReference type="ARBA" id="ARBA00022490"/>
    </source>
</evidence>
<dbReference type="Pfam" id="PF00929">
    <property type="entry name" value="RNase_T"/>
    <property type="match status" value="1"/>
</dbReference>
<keyword evidence="15" id="KW-1185">Reference proteome</keyword>
<feature type="compositionally biased region" description="Basic and acidic residues" evidence="12">
    <location>
        <begin position="352"/>
        <end position="366"/>
    </location>
</feature>
<evidence type="ECO:0000256" key="7">
    <source>
        <dbReference type="ARBA" id="ARBA00022801"/>
    </source>
</evidence>
<evidence type="ECO:0000313" key="14">
    <source>
        <dbReference type="EMBL" id="KAG7660676.1"/>
    </source>
</evidence>
<evidence type="ECO:0000256" key="5">
    <source>
        <dbReference type="ARBA" id="ARBA00022552"/>
    </source>
</evidence>
<comment type="function">
    <text evidence="10">3' to 5' exoribonuclease required for proper 3' end maturation of MRP RNA and of the U5L snRNA.</text>
</comment>
<dbReference type="InterPro" id="IPR047021">
    <property type="entry name" value="REXO1/3/4-like"/>
</dbReference>
<dbReference type="GeneID" id="73472593"/>
<feature type="compositionally biased region" description="Polar residues" evidence="12">
    <location>
        <begin position="34"/>
        <end position="57"/>
    </location>
</feature>
<evidence type="ECO:0000256" key="9">
    <source>
        <dbReference type="ARBA" id="ARBA00023242"/>
    </source>
</evidence>
<reference evidence="14 15" key="1">
    <citation type="journal article" date="2021" name="DNA Res.">
        <title>Genome analysis of Candida subhashii reveals its hybrid nature and dual mitochondrial genome conformations.</title>
        <authorList>
            <person name="Mixao V."/>
            <person name="Hegedusova E."/>
            <person name="Saus E."/>
            <person name="Pryszcz L.P."/>
            <person name="Cillingova A."/>
            <person name="Nosek J."/>
            <person name="Gabaldon T."/>
        </authorList>
    </citation>
    <scope>NUCLEOTIDE SEQUENCE [LARGE SCALE GENOMIC DNA]</scope>
    <source>
        <strain evidence="14 15">CBS 10753</strain>
    </source>
</reference>
<feature type="domain" description="Exonuclease" evidence="13">
    <location>
        <begin position="617"/>
        <end position="771"/>
    </location>
</feature>
<comment type="caution">
    <text evidence="14">The sequence shown here is derived from an EMBL/GenBank/DDBJ whole genome shotgun (WGS) entry which is preliminary data.</text>
</comment>
<feature type="region of interest" description="Disordered" evidence="12">
    <location>
        <begin position="158"/>
        <end position="177"/>
    </location>
</feature>
<name>A0A8J5UJ21_9ASCO</name>
<evidence type="ECO:0000256" key="10">
    <source>
        <dbReference type="ARBA" id="ARBA00037201"/>
    </source>
</evidence>
<dbReference type="OrthoDB" id="3996471at2759"/>
<dbReference type="AlphaFoldDB" id="A0A8J5UJ21"/>
<evidence type="ECO:0000256" key="11">
    <source>
        <dbReference type="ARBA" id="ARBA00039985"/>
    </source>
</evidence>
<comment type="subcellular location">
    <subcellularLocation>
        <location evidence="2">Cytoplasm</location>
    </subcellularLocation>
    <subcellularLocation>
        <location evidence="1">Nucleus</location>
    </subcellularLocation>
</comment>
<keyword evidence="9" id="KW-0539">Nucleus</keyword>
<evidence type="ECO:0000259" key="13">
    <source>
        <dbReference type="SMART" id="SM00479"/>
    </source>
</evidence>
<feature type="compositionally biased region" description="Basic and acidic residues" evidence="12">
    <location>
        <begin position="306"/>
        <end position="335"/>
    </location>
</feature>
<proteinExistence type="inferred from homology"/>
<protein>
    <recommendedName>
        <fullName evidence="11">RNA exonuclease 3</fullName>
    </recommendedName>
</protein>
<keyword evidence="4" id="KW-0963">Cytoplasm</keyword>
<accession>A0A8J5UJ21</accession>
<evidence type="ECO:0000256" key="1">
    <source>
        <dbReference type="ARBA" id="ARBA00004123"/>
    </source>
</evidence>
<feature type="region of interest" description="Disordered" evidence="12">
    <location>
        <begin position="385"/>
        <end position="418"/>
    </location>
</feature>
<keyword evidence="8" id="KW-0269">Exonuclease</keyword>
<comment type="similarity">
    <text evidence="3">Belongs to the REXO1/REXO3 family.</text>
</comment>
<dbReference type="CDD" id="cd06145">
    <property type="entry name" value="REX1_like"/>
    <property type="match status" value="1"/>
</dbReference>
<gene>
    <name evidence="14" type="ORF">J8A68_005793</name>
</gene>
<dbReference type="SMART" id="SM00479">
    <property type="entry name" value="EXOIII"/>
    <property type="match status" value="1"/>
</dbReference>
<feature type="compositionally biased region" description="Basic and acidic residues" evidence="12">
    <location>
        <begin position="395"/>
        <end position="413"/>
    </location>
</feature>
<dbReference type="PANTHER" id="PTHR12801:SF118">
    <property type="entry name" value="RNA EXONUCLEASE 3"/>
    <property type="match status" value="1"/>
</dbReference>
<evidence type="ECO:0000313" key="15">
    <source>
        <dbReference type="Proteomes" id="UP000694255"/>
    </source>
</evidence>
<feature type="region of interest" description="Disordered" evidence="12">
    <location>
        <begin position="267"/>
        <end position="369"/>
    </location>
</feature>
<feature type="compositionally biased region" description="Polar residues" evidence="12">
    <location>
        <begin position="161"/>
        <end position="170"/>
    </location>
</feature>
<keyword evidence="7" id="KW-0378">Hydrolase</keyword>
<dbReference type="InterPro" id="IPR034922">
    <property type="entry name" value="REX1-like_exo"/>
</dbReference>
<dbReference type="PANTHER" id="PTHR12801">
    <property type="entry name" value="RNA EXONUCLEASE REXO1 / RECO3 FAMILY MEMBER-RELATED"/>
    <property type="match status" value="1"/>
</dbReference>